<keyword evidence="5 7" id="KW-0418">Kinase</keyword>
<reference evidence="7" key="2">
    <citation type="submission" date="2020-09" db="EMBL/GenBank/DDBJ databases">
        <authorList>
            <person name="Sun Q."/>
            <person name="Kim S."/>
        </authorList>
    </citation>
    <scope>NUCLEOTIDE SEQUENCE</scope>
    <source>
        <strain evidence="7">KCTC 32296</strain>
    </source>
</reference>
<dbReference type="AlphaFoldDB" id="A0A918UNY5"/>
<reference evidence="7" key="1">
    <citation type="journal article" date="2014" name="Int. J. Syst. Evol. Microbiol.">
        <title>Complete genome sequence of Corynebacterium casei LMG S-19264T (=DSM 44701T), isolated from a smear-ripened cheese.</title>
        <authorList>
            <consortium name="US DOE Joint Genome Institute (JGI-PGF)"/>
            <person name="Walter F."/>
            <person name="Albersmeier A."/>
            <person name="Kalinowski J."/>
            <person name="Ruckert C."/>
        </authorList>
    </citation>
    <scope>NUCLEOTIDE SEQUENCE</scope>
    <source>
        <strain evidence="7">KCTC 32296</strain>
    </source>
</reference>
<dbReference type="EMBL" id="BMZB01000001">
    <property type="protein sequence ID" value="GGZ23904.1"/>
    <property type="molecule type" value="Genomic_DNA"/>
</dbReference>
<dbReference type="SUPFAM" id="SSF52540">
    <property type="entry name" value="P-loop containing nucleoside triphosphate hydrolases"/>
    <property type="match status" value="1"/>
</dbReference>
<keyword evidence="4 5" id="KW-0173">Coenzyme A biosynthesis</keyword>
<dbReference type="GO" id="GO:0005524">
    <property type="term" value="F:ATP binding"/>
    <property type="evidence" value="ECO:0007669"/>
    <property type="project" value="UniProtKB-UniRule"/>
</dbReference>
<comment type="function">
    <text evidence="5">Catalyzes the phosphorylation of the 3'-hydroxyl group of dephosphocoenzyme A to form coenzyme A.</text>
</comment>
<dbReference type="PANTHER" id="PTHR10695:SF46">
    <property type="entry name" value="BIFUNCTIONAL COENZYME A SYNTHASE-RELATED"/>
    <property type="match status" value="1"/>
</dbReference>
<evidence type="ECO:0000313" key="7">
    <source>
        <dbReference type="EMBL" id="GGZ23904.1"/>
    </source>
</evidence>
<keyword evidence="5" id="KW-0808">Transferase</keyword>
<evidence type="ECO:0000256" key="4">
    <source>
        <dbReference type="ARBA" id="ARBA00022993"/>
    </source>
</evidence>
<dbReference type="PANTHER" id="PTHR10695">
    <property type="entry name" value="DEPHOSPHO-COA KINASE-RELATED"/>
    <property type="match status" value="1"/>
</dbReference>
<sequence length="209" mass="23113">MIKKPVIRLGLTGSIGMGKSTVAKMFADLGVPVWDADEVVHRLYATSQPLKDKLCAAFGVILKDNSIDRARLSEILKADPSKFAVLDAIVHPLVREDRADFMESHLETLLVLADIPLLYETGSEKNLDYVVVVSAPAEVQKARVMARPGMTETKFNDILSRQISDAEKRRRADFLILTDQPLEATRAEVAALYTKLISGNLDKPLRSNP</sequence>
<dbReference type="Gene3D" id="3.40.50.300">
    <property type="entry name" value="P-loop containing nucleotide triphosphate hydrolases"/>
    <property type="match status" value="1"/>
</dbReference>
<protein>
    <recommendedName>
        <fullName evidence="5 6">Dephospho-CoA kinase</fullName>
        <ecNumber evidence="5 6">2.7.1.24</ecNumber>
    </recommendedName>
    <alternativeName>
        <fullName evidence="5">Dephosphocoenzyme A kinase</fullName>
    </alternativeName>
</protein>
<keyword evidence="5" id="KW-0963">Cytoplasm</keyword>
<dbReference type="InterPro" id="IPR001977">
    <property type="entry name" value="Depp_CoAkinase"/>
</dbReference>
<evidence type="ECO:0000256" key="5">
    <source>
        <dbReference type="HAMAP-Rule" id="MF_00376"/>
    </source>
</evidence>
<dbReference type="Pfam" id="PF01121">
    <property type="entry name" value="CoaE"/>
    <property type="match status" value="1"/>
</dbReference>
<evidence type="ECO:0000256" key="2">
    <source>
        <dbReference type="ARBA" id="ARBA00022741"/>
    </source>
</evidence>
<dbReference type="NCBIfam" id="TIGR00152">
    <property type="entry name" value="dephospho-CoA kinase"/>
    <property type="match status" value="1"/>
</dbReference>
<gene>
    <name evidence="5 7" type="primary">coaE</name>
    <name evidence="7" type="ORF">GCM10011273_06250</name>
</gene>
<keyword evidence="3 5" id="KW-0067">ATP-binding</keyword>
<name>A0A918UNY5_9CAUL</name>
<comment type="pathway">
    <text evidence="5">Cofactor biosynthesis; coenzyme A biosynthesis; CoA from (R)-pantothenate: step 5/5.</text>
</comment>
<keyword evidence="2 5" id="KW-0547">Nucleotide-binding</keyword>
<dbReference type="InterPro" id="IPR027417">
    <property type="entry name" value="P-loop_NTPase"/>
</dbReference>
<evidence type="ECO:0000256" key="1">
    <source>
        <dbReference type="ARBA" id="ARBA00009018"/>
    </source>
</evidence>
<evidence type="ECO:0000313" key="8">
    <source>
        <dbReference type="Proteomes" id="UP000662572"/>
    </source>
</evidence>
<dbReference type="GO" id="GO:0015937">
    <property type="term" value="P:coenzyme A biosynthetic process"/>
    <property type="evidence" value="ECO:0007669"/>
    <property type="project" value="UniProtKB-UniRule"/>
</dbReference>
<proteinExistence type="inferred from homology"/>
<feature type="binding site" evidence="5">
    <location>
        <begin position="16"/>
        <end position="21"/>
    </location>
    <ligand>
        <name>ATP</name>
        <dbReference type="ChEBI" id="CHEBI:30616"/>
    </ligand>
</feature>
<comment type="subcellular location">
    <subcellularLocation>
        <location evidence="5">Cytoplasm</location>
    </subcellularLocation>
</comment>
<dbReference type="GO" id="GO:0004140">
    <property type="term" value="F:dephospho-CoA kinase activity"/>
    <property type="evidence" value="ECO:0007669"/>
    <property type="project" value="UniProtKB-UniRule"/>
</dbReference>
<dbReference type="PROSITE" id="PS51219">
    <property type="entry name" value="DPCK"/>
    <property type="match status" value="1"/>
</dbReference>
<comment type="similarity">
    <text evidence="1 5">Belongs to the CoaE family.</text>
</comment>
<keyword evidence="8" id="KW-1185">Reference proteome</keyword>
<dbReference type="CDD" id="cd02022">
    <property type="entry name" value="DPCK"/>
    <property type="match status" value="1"/>
</dbReference>
<evidence type="ECO:0000256" key="3">
    <source>
        <dbReference type="ARBA" id="ARBA00022840"/>
    </source>
</evidence>
<comment type="catalytic activity">
    <reaction evidence="5">
        <text>3'-dephospho-CoA + ATP = ADP + CoA + H(+)</text>
        <dbReference type="Rhea" id="RHEA:18245"/>
        <dbReference type="ChEBI" id="CHEBI:15378"/>
        <dbReference type="ChEBI" id="CHEBI:30616"/>
        <dbReference type="ChEBI" id="CHEBI:57287"/>
        <dbReference type="ChEBI" id="CHEBI:57328"/>
        <dbReference type="ChEBI" id="CHEBI:456216"/>
        <dbReference type="EC" id="2.7.1.24"/>
    </reaction>
</comment>
<accession>A0A918UNY5</accession>
<organism evidence="7 8">
    <name type="scientific">Asticcacaulis endophyticus</name>
    <dbReference type="NCBI Taxonomy" id="1395890"/>
    <lineage>
        <taxon>Bacteria</taxon>
        <taxon>Pseudomonadati</taxon>
        <taxon>Pseudomonadota</taxon>
        <taxon>Alphaproteobacteria</taxon>
        <taxon>Caulobacterales</taxon>
        <taxon>Caulobacteraceae</taxon>
        <taxon>Asticcacaulis</taxon>
    </lineage>
</organism>
<dbReference type="GO" id="GO:0005737">
    <property type="term" value="C:cytoplasm"/>
    <property type="evidence" value="ECO:0007669"/>
    <property type="project" value="UniProtKB-SubCell"/>
</dbReference>
<dbReference type="RefSeq" id="WP_189484896.1">
    <property type="nucleotide sequence ID" value="NZ_BMZB01000001.1"/>
</dbReference>
<comment type="caution">
    <text evidence="7">The sequence shown here is derived from an EMBL/GenBank/DDBJ whole genome shotgun (WGS) entry which is preliminary data.</text>
</comment>
<evidence type="ECO:0000256" key="6">
    <source>
        <dbReference type="NCBIfam" id="TIGR00152"/>
    </source>
</evidence>
<dbReference type="Proteomes" id="UP000662572">
    <property type="component" value="Unassembled WGS sequence"/>
</dbReference>
<dbReference type="HAMAP" id="MF_00376">
    <property type="entry name" value="Dephospho_CoA_kinase"/>
    <property type="match status" value="1"/>
</dbReference>
<dbReference type="EC" id="2.7.1.24" evidence="5 6"/>